<accession>A0A017HL19</accession>
<keyword evidence="4" id="KW-1185">Reference proteome</keyword>
<dbReference type="Gene3D" id="3.40.1360.10">
    <property type="match status" value="1"/>
</dbReference>
<feature type="domain" description="Toprim" evidence="1">
    <location>
        <begin position="203"/>
        <end position="292"/>
    </location>
</feature>
<evidence type="ECO:0000259" key="1">
    <source>
        <dbReference type="Pfam" id="PF13362"/>
    </source>
</evidence>
<dbReference type="InterPro" id="IPR055570">
    <property type="entry name" value="DUF7146"/>
</dbReference>
<dbReference type="STRING" id="442562.Rumeso_03434"/>
<comment type="caution">
    <text evidence="3">The sequence shown here is derived from an EMBL/GenBank/DDBJ whole genome shotgun (WGS) entry which is preliminary data.</text>
</comment>
<reference evidence="3 4" key="1">
    <citation type="submission" date="2013-02" db="EMBL/GenBank/DDBJ databases">
        <authorList>
            <person name="Fiebig A."/>
            <person name="Goeker M."/>
            <person name="Klenk H.-P.P."/>
        </authorList>
    </citation>
    <scope>NUCLEOTIDE SEQUENCE [LARGE SCALE GENOMIC DNA]</scope>
    <source>
        <strain evidence="3 4">DSM 19309</strain>
    </source>
</reference>
<dbReference type="EMBL" id="AOSK01000095">
    <property type="protein sequence ID" value="EYD75010.1"/>
    <property type="molecule type" value="Genomic_DNA"/>
</dbReference>
<dbReference type="CDD" id="cd01029">
    <property type="entry name" value="TOPRIM_primases"/>
    <property type="match status" value="1"/>
</dbReference>
<dbReference type="HOGENOM" id="CLU_059689_2_1_5"/>
<proteinExistence type="predicted"/>
<dbReference type="AlphaFoldDB" id="A0A017HL19"/>
<feature type="domain" description="DUF7146" evidence="2">
    <location>
        <begin position="94"/>
        <end position="192"/>
    </location>
</feature>
<evidence type="ECO:0000313" key="4">
    <source>
        <dbReference type="Proteomes" id="UP000019666"/>
    </source>
</evidence>
<name>A0A017HL19_9RHOB</name>
<dbReference type="InterPro" id="IPR034154">
    <property type="entry name" value="TOPRIM_DnaG/twinkle"/>
</dbReference>
<dbReference type="Proteomes" id="UP000019666">
    <property type="component" value="Unassembled WGS sequence"/>
</dbReference>
<evidence type="ECO:0000259" key="2">
    <source>
        <dbReference type="Pfam" id="PF23639"/>
    </source>
</evidence>
<organism evidence="3 4">
    <name type="scientific">Rubellimicrobium mesophilum DSM 19309</name>
    <dbReference type="NCBI Taxonomy" id="442562"/>
    <lineage>
        <taxon>Bacteria</taxon>
        <taxon>Pseudomonadati</taxon>
        <taxon>Pseudomonadota</taxon>
        <taxon>Alphaproteobacteria</taxon>
        <taxon>Rhodobacterales</taxon>
        <taxon>Roseobacteraceae</taxon>
        <taxon>Rubellimicrobium</taxon>
    </lineage>
</organism>
<protein>
    <submittedName>
        <fullName evidence="3">Uncharacterized protein</fullName>
    </submittedName>
</protein>
<dbReference type="Pfam" id="PF23639">
    <property type="entry name" value="DUF7146"/>
    <property type="match status" value="1"/>
</dbReference>
<dbReference type="SUPFAM" id="SSF56731">
    <property type="entry name" value="DNA primase core"/>
    <property type="match status" value="1"/>
</dbReference>
<gene>
    <name evidence="3" type="ORF">Rumeso_03434</name>
</gene>
<sequence length="300" mass="30906">MSAAEITRALKGRWHGRYGTAFCPAHANSRTPALSLKDGTDGRLLAKCHAGCDFAHILDALRTLGLTEGAALGLHVDPEVNARRQAEARAEAERRGAQARRLWDEALAVTGTPAERYLAGAGHHCPVPPDAALSPGLLAPFGPAPAALVALVEGGESFSIHRTYLRVDGTEKADIEPAKAMLGAVAGAAVRLSDAAGEPGAPLVVAEGIETALSLASGLLSGPAVLWAALSTSGLRALRLPARLGRLIIAADGDRPGQEAALALAARADAQGWQVSLLPPPAGKDWNDVLRVMAQEGGRA</sequence>
<dbReference type="Pfam" id="PF13362">
    <property type="entry name" value="Toprim_3"/>
    <property type="match status" value="1"/>
</dbReference>
<evidence type="ECO:0000313" key="3">
    <source>
        <dbReference type="EMBL" id="EYD75010.1"/>
    </source>
</evidence>
<dbReference type="RefSeq" id="WP_037282614.1">
    <property type="nucleotide sequence ID" value="NZ_KK088606.1"/>
</dbReference>
<dbReference type="InterPro" id="IPR006171">
    <property type="entry name" value="TOPRIM_dom"/>
</dbReference>